<accession>A0A378U7A2</accession>
<name>A0A378U7A2_MYCFO</name>
<feature type="compositionally biased region" description="Basic and acidic residues" evidence="1">
    <location>
        <begin position="386"/>
        <end position="395"/>
    </location>
</feature>
<gene>
    <name evidence="2" type="ORF">NCTC1542_00231</name>
</gene>
<reference evidence="2 3" key="1">
    <citation type="submission" date="2018-06" db="EMBL/GenBank/DDBJ databases">
        <authorList>
            <consortium name="Pathogen Informatics"/>
            <person name="Doyle S."/>
        </authorList>
    </citation>
    <scope>NUCLEOTIDE SEQUENCE [LARGE SCALE GENOMIC DNA]</scope>
    <source>
        <strain evidence="2 3">NCTC1542</strain>
    </source>
</reference>
<protein>
    <submittedName>
        <fullName evidence="2">PE-PGRS family protein</fullName>
    </submittedName>
</protein>
<feature type="region of interest" description="Disordered" evidence="1">
    <location>
        <begin position="357"/>
        <end position="438"/>
    </location>
</feature>
<feature type="compositionally biased region" description="Low complexity" evidence="1">
    <location>
        <begin position="417"/>
        <end position="427"/>
    </location>
</feature>
<proteinExistence type="predicted"/>
<feature type="compositionally biased region" description="Basic and acidic residues" evidence="1">
    <location>
        <begin position="428"/>
        <end position="438"/>
    </location>
</feature>
<dbReference type="EMBL" id="UGQY01000001">
    <property type="protein sequence ID" value="STZ72693.1"/>
    <property type="molecule type" value="Genomic_DNA"/>
</dbReference>
<feature type="compositionally biased region" description="Polar residues" evidence="1">
    <location>
        <begin position="305"/>
        <end position="324"/>
    </location>
</feature>
<dbReference type="Proteomes" id="UP000255389">
    <property type="component" value="Unassembled WGS sequence"/>
</dbReference>
<dbReference type="AlphaFoldDB" id="A0A378U7A2"/>
<evidence type="ECO:0000256" key="1">
    <source>
        <dbReference type="SAM" id="MobiDB-lite"/>
    </source>
</evidence>
<sequence length="438" mass="44428">MQLALRPFTTVGVALVGAGVIAVSPLAPPPVSTSATSTTISTAQVSLTSTVDPFTRLEQVAALTTENLGELANYWMKNPAPVTRQVLSNLQTYAGWVASGIQEAIPLLQARLTDVASAITQAGALIQAGQPQQALTNVANAIGGLMWAGFPLMSLLSIPNYVAQHFTATVGQVFNIATMSSLVGVALGIPSTALTSLGTSAQQAVDAFNAGDVAAGVSAIINTPADVVDTLLNSTSGGIIDVHYWGACGCKGPVGGPALNLLLKLPERIAAAIALPATAAVNTSELAGTPEDVHIEPSIAADPGSETTTNRPLAETSATDSDASPPTEPATGDVVATRDAAVTNSISARSTIEAHSVVSRPAQNIRTSLPEAGDQVGKSAKQMRSGIEKSVKKFTDNFSKSAKKKEPGNTGTPSTTKAKAANGGAASADKKDKAGSDD</sequence>
<evidence type="ECO:0000313" key="3">
    <source>
        <dbReference type="Proteomes" id="UP000255389"/>
    </source>
</evidence>
<organism evidence="2 3">
    <name type="scientific">Mycolicibacterium fortuitum</name>
    <name type="common">Mycobacterium fortuitum</name>
    <dbReference type="NCBI Taxonomy" id="1766"/>
    <lineage>
        <taxon>Bacteria</taxon>
        <taxon>Bacillati</taxon>
        <taxon>Actinomycetota</taxon>
        <taxon>Actinomycetes</taxon>
        <taxon>Mycobacteriales</taxon>
        <taxon>Mycobacteriaceae</taxon>
        <taxon>Mycolicibacterium</taxon>
    </lineage>
</organism>
<feature type="region of interest" description="Disordered" evidence="1">
    <location>
        <begin position="295"/>
        <end position="335"/>
    </location>
</feature>
<evidence type="ECO:0000313" key="2">
    <source>
        <dbReference type="EMBL" id="STZ72693.1"/>
    </source>
</evidence>